<accession>X1IXG5</accession>
<feature type="transmembrane region" description="Helical" evidence="2">
    <location>
        <begin position="159"/>
        <end position="176"/>
    </location>
</feature>
<evidence type="ECO:0000256" key="2">
    <source>
        <dbReference type="SAM" id="Phobius"/>
    </source>
</evidence>
<reference evidence="4" key="1">
    <citation type="journal article" date="2014" name="Front. Microbiol.">
        <title>High frequency of phylogenetically diverse reductive dehalogenase-homologous genes in deep subseafloor sedimentary metagenomes.</title>
        <authorList>
            <person name="Kawai M."/>
            <person name="Futagami T."/>
            <person name="Toyoda A."/>
            <person name="Takaki Y."/>
            <person name="Nishi S."/>
            <person name="Hori S."/>
            <person name="Arai W."/>
            <person name="Tsubouchi T."/>
            <person name="Morono Y."/>
            <person name="Uchiyama I."/>
            <person name="Ito T."/>
            <person name="Fujiyama A."/>
            <person name="Inagaki F."/>
            <person name="Takami H."/>
        </authorList>
    </citation>
    <scope>NUCLEOTIDE SEQUENCE</scope>
    <source>
        <strain evidence="4">Expedition CK06-06</strain>
    </source>
</reference>
<evidence type="ECO:0000256" key="1">
    <source>
        <dbReference type="ARBA" id="ARBA00005801"/>
    </source>
</evidence>
<organism evidence="4">
    <name type="scientific">marine sediment metagenome</name>
    <dbReference type="NCBI Taxonomy" id="412755"/>
    <lineage>
        <taxon>unclassified sequences</taxon>
        <taxon>metagenomes</taxon>
        <taxon>ecological metagenomes</taxon>
    </lineage>
</organism>
<feature type="transmembrane region" description="Helical" evidence="2">
    <location>
        <begin position="188"/>
        <end position="208"/>
    </location>
</feature>
<evidence type="ECO:0000259" key="3">
    <source>
        <dbReference type="Pfam" id="PF01478"/>
    </source>
</evidence>
<comment type="caution">
    <text evidence="4">The sequence shown here is derived from an EMBL/GenBank/DDBJ whole genome shotgun (WGS) entry which is preliminary data.</text>
</comment>
<keyword evidence="2" id="KW-0472">Membrane</keyword>
<dbReference type="AlphaFoldDB" id="X1IXG5"/>
<dbReference type="Pfam" id="PF01478">
    <property type="entry name" value="Peptidase_A24"/>
    <property type="match status" value="1"/>
</dbReference>
<dbReference type="PANTHER" id="PTHR30487">
    <property type="entry name" value="TYPE 4 PREPILIN-LIKE PROTEINS LEADER PEPTIDE-PROCESSING ENZYME"/>
    <property type="match status" value="1"/>
</dbReference>
<dbReference type="GO" id="GO:0004190">
    <property type="term" value="F:aspartic-type endopeptidase activity"/>
    <property type="evidence" value="ECO:0007669"/>
    <property type="project" value="InterPro"/>
</dbReference>
<feature type="non-terminal residue" evidence="4">
    <location>
        <position position="1"/>
    </location>
</feature>
<feature type="transmembrane region" description="Helical" evidence="2">
    <location>
        <begin position="60"/>
        <end position="80"/>
    </location>
</feature>
<name>X1IXG5_9ZZZZ</name>
<feature type="domain" description="Prepilin type IV endopeptidase peptidase" evidence="3">
    <location>
        <begin position="106"/>
        <end position="172"/>
    </location>
</feature>
<gene>
    <name evidence="4" type="ORF">S03H2_60063</name>
</gene>
<dbReference type="GO" id="GO:0006465">
    <property type="term" value="P:signal peptide processing"/>
    <property type="evidence" value="ECO:0007669"/>
    <property type="project" value="TreeGrafter"/>
</dbReference>
<dbReference type="InterPro" id="IPR000045">
    <property type="entry name" value="Prepilin_IV_endopep_pep"/>
</dbReference>
<protein>
    <recommendedName>
        <fullName evidence="3">Prepilin type IV endopeptidase peptidase domain-containing protein</fullName>
    </recommendedName>
</protein>
<dbReference type="PANTHER" id="PTHR30487:SF0">
    <property type="entry name" value="PREPILIN LEADER PEPTIDASE_N-METHYLTRANSFERASE-RELATED"/>
    <property type="match status" value="1"/>
</dbReference>
<sequence>VGLVIASVLLHYGWIQPSFVDAEDKAPPPGGSKPKSDKDTTIAISAAHGVNPRIEILRELLFLAPPMVLAAAAYLAATRLESVSELLDRLAGPAADGALARHVASACGAVFGMLIGGAWIWGTRILGTLAFGKEAMGMGDVHILAAVGAVAGWKVASLTFFAAPVFGLAWALYLLAARGKRELPYGPWLALGALVVLVFYDGIVALIVPGV</sequence>
<proteinExistence type="inferred from homology"/>
<feature type="transmembrane region" description="Helical" evidence="2">
    <location>
        <begin position="100"/>
        <end position="123"/>
    </location>
</feature>
<keyword evidence="2" id="KW-0812">Transmembrane</keyword>
<evidence type="ECO:0000313" key="4">
    <source>
        <dbReference type="EMBL" id="GAH87141.1"/>
    </source>
</evidence>
<dbReference type="GO" id="GO:0005886">
    <property type="term" value="C:plasma membrane"/>
    <property type="evidence" value="ECO:0007669"/>
    <property type="project" value="TreeGrafter"/>
</dbReference>
<comment type="similarity">
    <text evidence="1">Belongs to the peptidase A24 family.</text>
</comment>
<keyword evidence="2" id="KW-1133">Transmembrane helix</keyword>
<dbReference type="InterPro" id="IPR050882">
    <property type="entry name" value="Prepilin_peptidase/N-MTase"/>
</dbReference>
<dbReference type="EMBL" id="BARU01038676">
    <property type="protein sequence ID" value="GAH87141.1"/>
    <property type="molecule type" value="Genomic_DNA"/>
</dbReference>